<dbReference type="AlphaFoldDB" id="A0A1I2CBQ5"/>
<evidence type="ECO:0000259" key="1">
    <source>
        <dbReference type="Pfam" id="PF13391"/>
    </source>
</evidence>
<name>A0A1I2CBQ5_9BACT</name>
<reference evidence="2 3" key="1">
    <citation type="submission" date="2016-10" db="EMBL/GenBank/DDBJ databases">
        <authorList>
            <person name="de Groot N.N."/>
        </authorList>
    </citation>
    <scope>NUCLEOTIDE SEQUENCE [LARGE SCALE GENOMIC DNA]</scope>
    <source>
        <strain evidence="2 3">CGMCC 1.9156</strain>
    </source>
</reference>
<dbReference type="Pfam" id="PF13391">
    <property type="entry name" value="HNH_2"/>
    <property type="match status" value="1"/>
</dbReference>
<feature type="domain" description="HNH nuclease" evidence="1">
    <location>
        <begin position="150"/>
        <end position="201"/>
    </location>
</feature>
<keyword evidence="2" id="KW-0378">Hydrolase</keyword>
<keyword evidence="3" id="KW-1185">Reference proteome</keyword>
<organism evidence="2 3">
    <name type="scientific">Sunxiuqinia elliptica</name>
    <dbReference type="NCBI Taxonomy" id="655355"/>
    <lineage>
        <taxon>Bacteria</taxon>
        <taxon>Pseudomonadati</taxon>
        <taxon>Bacteroidota</taxon>
        <taxon>Bacteroidia</taxon>
        <taxon>Marinilabiliales</taxon>
        <taxon>Prolixibacteraceae</taxon>
        <taxon>Sunxiuqinia</taxon>
    </lineage>
</organism>
<dbReference type="RefSeq" id="WP_093918399.1">
    <property type="nucleotide sequence ID" value="NZ_FONW01000001.1"/>
</dbReference>
<dbReference type="Proteomes" id="UP000198964">
    <property type="component" value="Unassembled WGS sequence"/>
</dbReference>
<sequence length="256" mass="30005">MKNKLWTREELILALNLYLQIPFGKIHHNNPDIIHLAKMLDRTPSSISMRLSNFASVDPYHQERGVGGLKGGIRQVQPIWDEFINNQEELLFESERLLAELESRTLEQKYPELSNLSENLKGETKTREVKTRVNQNIFRKIVLVNYNTQCAVTSINIPEMLLASHIIPWSANQEERLNPSNGICLSAHFDKAFDKGLITFDEKYKLVLSPSLKDYSTKDYFSTWFQRFEGARINMPQKYLPHLDFMAWHRENIYKY</sequence>
<gene>
    <name evidence="2" type="ORF">SAMN05216283_101685</name>
</gene>
<proteinExistence type="predicted"/>
<dbReference type="InterPro" id="IPR003615">
    <property type="entry name" value="HNH_nuc"/>
</dbReference>
<accession>A0A1I2CBQ5</accession>
<evidence type="ECO:0000313" key="2">
    <source>
        <dbReference type="EMBL" id="SFE65761.1"/>
    </source>
</evidence>
<keyword evidence="2" id="KW-0540">Nuclease</keyword>
<keyword evidence="2" id="KW-0255">Endonuclease</keyword>
<dbReference type="EMBL" id="FONW01000001">
    <property type="protein sequence ID" value="SFE65761.1"/>
    <property type="molecule type" value="Genomic_DNA"/>
</dbReference>
<dbReference type="GO" id="GO:0004519">
    <property type="term" value="F:endonuclease activity"/>
    <property type="evidence" value="ECO:0007669"/>
    <property type="project" value="UniProtKB-KW"/>
</dbReference>
<protein>
    <submittedName>
        <fullName evidence="2">Putative restriction endonuclease</fullName>
    </submittedName>
</protein>
<evidence type="ECO:0000313" key="3">
    <source>
        <dbReference type="Proteomes" id="UP000198964"/>
    </source>
</evidence>